<sequence length="82" mass="9197">MPYSQTGRQKLQNSLRHNAVVGEASLRTVNKTHACQTLFLFSLFLRPTGSHKCNSITSRGMLNSFSINSTCALNWCNLYSKD</sequence>
<name>A0A0E9U542_ANGAN</name>
<reference evidence="1" key="2">
    <citation type="journal article" date="2015" name="Fish Shellfish Immunol.">
        <title>Early steps in the European eel (Anguilla anguilla)-Vibrio vulnificus interaction in the gills: Role of the RtxA13 toxin.</title>
        <authorList>
            <person name="Callol A."/>
            <person name="Pajuelo D."/>
            <person name="Ebbesson L."/>
            <person name="Teles M."/>
            <person name="MacKenzie S."/>
            <person name="Amaro C."/>
        </authorList>
    </citation>
    <scope>NUCLEOTIDE SEQUENCE</scope>
</reference>
<dbReference type="EMBL" id="GBXM01047641">
    <property type="protein sequence ID" value="JAH60936.1"/>
    <property type="molecule type" value="Transcribed_RNA"/>
</dbReference>
<reference evidence="1" key="1">
    <citation type="submission" date="2014-11" db="EMBL/GenBank/DDBJ databases">
        <authorList>
            <person name="Amaro Gonzalez C."/>
        </authorList>
    </citation>
    <scope>NUCLEOTIDE SEQUENCE</scope>
</reference>
<dbReference type="AlphaFoldDB" id="A0A0E9U542"/>
<evidence type="ECO:0000313" key="1">
    <source>
        <dbReference type="EMBL" id="JAH60936.1"/>
    </source>
</evidence>
<protein>
    <submittedName>
        <fullName evidence="1">Uncharacterized protein</fullName>
    </submittedName>
</protein>
<accession>A0A0E9U542</accession>
<proteinExistence type="predicted"/>
<organism evidence="1">
    <name type="scientific">Anguilla anguilla</name>
    <name type="common">European freshwater eel</name>
    <name type="synonym">Muraena anguilla</name>
    <dbReference type="NCBI Taxonomy" id="7936"/>
    <lineage>
        <taxon>Eukaryota</taxon>
        <taxon>Metazoa</taxon>
        <taxon>Chordata</taxon>
        <taxon>Craniata</taxon>
        <taxon>Vertebrata</taxon>
        <taxon>Euteleostomi</taxon>
        <taxon>Actinopterygii</taxon>
        <taxon>Neopterygii</taxon>
        <taxon>Teleostei</taxon>
        <taxon>Anguilliformes</taxon>
        <taxon>Anguillidae</taxon>
        <taxon>Anguilla</taxon>
    </lineage>
</organism>